<protein>
    <recommendedName>
        <fullName evidence="3">Hydroxynaphthalene reductase-like protein Arp2</fullName>
    </recommendedName>
    <alternativeName>
        <fullName evidence="13">Retinal short-chain dehydrogenase/reductase 1</fullName>
    </alternativeName>
    <alternativeName>
        <fullName evidence="12">Short-chain dehydrogenase/reductase 3</fullName>
    </alternativeName>
</protein>
<dbReference type="OrthoDB" id="10253736at2759"/>
<dbReference type="EMBL" id="JELW01000026">
    <property type="protein sequence ID" value="EXU98428.1"/>
    <property type="molecule type" value="Genomic_DNA"/>
</dbReference>
<evidence type="ECO:0000256" key="10">
    <source>
        <dbReference type="ARBA" id="ARBA00046017"/>
    </source>
</evidence>
<dbReference type="HOGENOM" id="CLU_010194_5_2_1"/>
<dbReference type="AlphaFoldDB" id="A0A0A1UR26"/>
<dbReference type="Pfam" id="PF00106">
    <property type="entry name" value="adh_short"/>
    <property type="match status" value="1"/>
</dbReference>
<evidence type="ECO:0000256" key="1">
    <source>
        <dbReference type="ARBA" id="ARBA00004141"/>
    </source>
</evidence>
<dbReference type="InterPro" id="IPR002347">
    <property type="entry name" value="SDR_fam"/>
</dbReference>
<comment type="function">
    <text evidence="11">Catalyzes the reduction of all-trans-retinal to all-trans-retinol in the presence of NADPH.</text>
</comment>
<keyword evidence="4" id="KW-0812">Transmembrane</keyword>
<dbReference type="PRINTS" id="PR00080">
    <property type="entry name" value="SDRFAMILY"/>
</dbReference>
<dbReference type="InterPro" id="IPR020904">
    <property type="entry name" value="Sc_DH/Rdtase_CS"/>
</dbReference>
<keyword evidence="9" id="KW-0472">Membrane</keyword>
<evidence type="ECO:0000256" key="13">
    <source>
        <dbReference type="ARBA" id="ARBA00082544"/>
    </source>
</evidence>
<dbReference type="FunFam" id="3.40.50.720:FF:000131">
    <property type="entry name" value="Short-chain dehydrogenase/reductase 3"/>
    <property type="match status" value="1"/>
</dbReference>
<keyword evidence="7" id="KW-0560">Oxidoreductase</keyword>
<evidence type="ECO:0000256" key="2">
    <source>
        <dbReference type="ARBA" id="ARBA00006484"/>
    </source>
</evidence>
<dbReference type="Proteomes" id="UP000030151">
    <property type="component" value="Unassembled WGS sequence"/>
</dbReference>
<evidence type="ECO:0000256" key="5">
    <source>
        <dbReference type="ARBA" id="ARBA00022857"/>
    </source>
</evidence>
<keyword evidence="5" id="KW-0521">NADP</keyword>
<dbReference type="Gene3D" id="3.40.50.720">
    <property type="entry name" value="NAD(P)-binding Rossmann-like Domain"/>
    <property type="match status" value="1"/>
</dbReference>
<evidence type="ECO:0000256" key="14">
    <source>
        <dbReference type="RuleBase" id="RU000363"/>
    </source>
</evidence>
<evidence type="ECO:0000256" key="12">
    <source>
        <dbReference type="ARBA" id="ARBA00068717"/>
    </source>
</evidence>
<evidence type="ECO:0000256" key="8">
    <source>
        <dbReference type="ARBA" id="ARBA00023098"/>
    </source>
</evidence>
<dbReference type="GO" id="GO:0052650">
    <property type="term" value="F:all-trans-retinol dehydrogenase (NADP+) activity"/>
    <property type="evidence" value="ECO:0007669"/>
    <property type="project" value="UniProtKB-ARBA"/>
</dbReference>
<keyword evidence="8" id="KW-0443">Lipid metabolism</keyword>
<dbReference type="PROSITE" id="PS00061">
    <property type="entry name" value="ADH_SHORT"/>
    <property type="match status" value="1"/>
</dbReference>
<evidence type="ECO:0000256" key="6">
    <source>
        <dbReference type="ARBA" id="ARBA00022989"/>
    </source>
</evidence>
<evidence type="ECO:0000256" key="7">
    <source>
        <dbReference type="ARBA" id="ARBA00023002"/>
    </source>
</evidence>
<evidence type="ECO:0000256" key="11">
    <source>
        <dbReference type="ARBA" id="ARBA00059620"/>
    </source>
</evidence>
<dbReference type="PANTHER" id="PTHR24322">
    <property type="entry name" value="PKSB"/>
    <property type="match status" value="1"/>
</dbReference>
<evidence type="ECO:0000256" key="4">
    <source>
        <dbReference type="ARBA" id="ARBA00022692"/>
    </source>
</evidence>
<proteinExistence type="inferred from homology"/>
<gene>
    <name evidence="15" type="ORF">X797_008375</name>
</gene>
<dbReference type="eggNOG" id="KOG1201">
    <property type="taxonomic scope" value="Eukaryota"/>
</dbReference>
<keyword evidence="6" id="KW-1133">Transmembrane helix</keyword>
<dbReference type="GO" id="GO:0016020">
    <property type="term" value="C:membrane"/>
    <property type="evidence" value="ECO:0007669"/>
    <property type="project" value="UniProtKB-SubCell"/>
</dbReference>
<evidence type="ECO:0000256" key="9">
    <source>
        <dbReference type="ARBA" id="ARBA00023136"/>
    </source>
</evidence>
<evidence type="ECO:0000313" key="16">
    <source>
        <dbReference type="Proteomes" id="UP000030151"/>
    </source>
</evidence>
<dbReference type="InterPro" id="IPR036291">
    <property type="entry name" value="NAD(P)-bd_dom_sf"/>
</dbReference>
<evidence type="ECO:0000313" key="15">
    <source>
        <dbReference type="EMBL" id="EXU98428.1"/>
    </source>
</evidence>
<reference evidence="15 16" key="1">
    <citation type="submission" date="2014-02" db="EMBL/GenBank/DDBJ databases">
        <title>The genome sequence of the entomopathogenic fungus Metarhizium robertsii ARSEF 2575.</title>
        <authorList>
            <person name="Giuliano Garisto Donzelli B."/>
            <person name="Roe B.A."/>
            <person name="Macmil S.L."/>
            <person name="Krasnoff S.B."/>
            <person name="Gibson D.M."/>
        </authorList>
    </citation>
    <scope>NUCLEOTIDE SEQUENCE [LARGE SCALE GENOMIC DNA]</scope>
    <source>
        <strain evidence="15 16">ARSEF 2575</strain>
    </source>
</reference>
<evidence type="ECO:0000256" key="3">
    <source>
        <dbReference type="ARBA" id="ARBA00015194"/>
    </source>
</evidence>
<comment type="function">
    <text evidence="10">Hydroxynaphthalene reductase-like protein; part of the Pks2 gene cluster that mediates the formation of infectious structures (appressoria), enabling these fungi to kill insects faster. The product of the Pks2 gene cluster is different from the one of Pks1 and has still not been identified.</text>
</comment>
<dbReference type="SUPFAM" id="SSF51735">
    <property type="entry name" value="NAD(P)-binding Rossmann-fold domains"/>
    <property type="match status" value="1"/>
</dbReference>
<comment type="subcellular location">
    <subcellularLocation>
        <location evidence="1">Membrane</location>
        <topology evidence="1">Multi-pass membrane protein</topology>
    </subcellularLocation>
</comment>
<name>A0A0A1UR26_9HYPO</name>
<comment type="caution">
    <text evidence="15">The sequence shown here is derived from an EMBL/GenBank/DDBJ whole genome shotgun (WGS) entry which is preliminary data.</text>
</comment>
<accession>A0A0A1UR26</accession>
<sequence>MSLLYSLQDSFIGKSLRTVAGSLLNPVVPGALLLFLEKAPQETIQHLLTRASLPPNHDLTLAKSILQALLAIGTLRYVNAKLTSMAANSWRLGGAPGWNWPNEIAVVTGGCSGIGLAIVQKLIAARVKVAVFDIQPLPKQLQGSPNVRFYKCDVTSAASIADAAAGVRGDFGEPTILVNNAGIAVPKSILDIEEKALKKIFAINTMSHWLTVQQFLPSMIKANKGHIVTMASVASFVGLPGHADYGSTKASALAFHEALQVEIKHVYGAPNVMTTIVHPNFVATPLVEDFKGHLKSSGVTFLTPEQVAQDTVAQIFDRKGGQVVVPKSSGIASAVRGWPLWLQVIIHDFLGANAKRMNSK</sequence>
<dbReference type="PRINTS" id="PR00081">
    <property type="entry name" value="GDHRDH"/>
</dbReference>
<organism evidence="15 16">
    <name type="scientific">Metarhizium robertsii</name>
    <dbReference type="NCBI Taxonomy" id="568076"/>
    <lineage>
        <taxon>Eukaryota</taxon>
        <taxon>Fungi</taxon>
        <taxon>Dikarya</taxon>
        <taxon>Ascomycota</taxon>
        <taxon>Pezizomycotina</taxon>
        <taxon>Sordariomycetes</taxon>
        <taxon>Hypocreomycetidae</taxon>
        <taxon>Hypocreales</taxon>
        <taxon>Clavicipitaceae</taxon>
        <taxon>Metarhizium</taxon>
    </lineage>
</organism>
<dbReference type="PANTHER" id="PTHR24322:SF736">
    <property type="entry name" value="RETINOL DEHYDROGENASE 10"/>
    <property type="match status" value="1"/>
</dbReference>
<comment type="similarity">
    <text evidence="2 14">Belongs to the short-chain dehydrogenases/reductases (SDR) family.</text>
</comment>